<gene>
    <name evidence="1" type="ORF">NDU88_010758</name>
</gene>
<protein>
    <submittedName>
        <fullName evidence="1">Uncharacterized protein</fullName>
    </submittedName>
</protein>
<comment type="caution">
    <text evidence="1">The sequence shown here is derived from an EMBL/GenBank/DDBJ whole genome shotgun (WGS) entry which is preliminary data.</text>
</comment>
<reference evidence="1" key="1">
    <citation type="journal article" date="2022" name="bioRxiv">
        <title>Sequencing and chromosome-scale assembly of the giantPleurodeles waltlgenome.</title>
        <authorList>
            <person name="Brown T."/>
            <person name="Elewa A."/>
            <person name="Iarovenko S."/>
            <person name="Subramanian E."/>
            <person name="Araus A.J."/>
            <person name="Petzold A."/>
            <person name="Susuki M."/>
            <person name="Suzuki K.-i.T."/>
            <person name="Hayashi T."/>
            <person name="Toyoda A."/>
            <person name="Oliveira C."/>
            <person name="Osipova E."/>
            <person name="Leigh N.D."/>
            <person name="Simon A."/>
            <person name="Yun M.H."/>
        </authorList>
    </citation>
    <scope>NUCLEOTIDE SEQUENCE</scope>
    <source>
        <strain evidence="1">20211129_DDA</strain>
        <tissue evidence="1">Liver</tissue>
    </source>
</reference>
<accession>A0AAV7QZ47</accession>
<dbReference type="EMBL" id="JANPWB010000010">
    <property type="protein sequence ID" value="KAJ1144460.1"/>
    <property type="molecule type" value="Genomic_DNA"/>
</dbReference>
<organism evidence="1 2">
    <name type="scientific">Pleurodeles waltl</name>
    <name type="common">Iberian ribbed newt</name>
    <dbReference type="NCBI Taxonomy" id="8319"/>
    <lineage>
        <taxon>Eukaryota</taxon>
        <taxon>Metazoa</taxon>
        <taxon>Chordata</taxon>
        <taxon>Craniata</taxon>
        <taxon>Vertebrata</taxon>
        <taxon>Euteleostomi</taxon>
        <taxon>Amphibia</taxon>
        <taxon>Batrachia</taxon>
        <taxon>Caudata</taxon>
        <taxon>Salamandroidea</taxon>
        <taxon>Salamandridae</taxon>
        <taxon>Pleurodelinae</taxon>
        <taxon>Pleurodeles</taxon>
    </lineage>
</organism>
<evidence type="ECO:0000313" key="2">
    <source>
        <dbReference type="Proteomes" id="UP001066276"/>
    </source>
</evidence>
<keyword evidence="2" id="KW-1185">Reference proteome</keyword>
<evidence type="ECO:0000313" key="1">
    <source>
        <dbReference type="EMBL" id="KAJ1144460.1"/>
    </source>
</evidence>
<dbReference type="AlphaFoldDB" id="A0AAV7QZ47"/>
<dbReference type="Proteomes" id="UP001066276">
    <property type="component" value="Chromosome 6"/>
</dbReference>
<proteinExistence type="predicted"/>
<sequence>MVGGVEDAVWAGPEAGLQVLTVGAAWCQASGHANERHSPVTWGSSRASGRGPRCLCAARDSGEVSEAVLSLALLRLEVWLWLRAATPLETHVSLSGMGKVRLAHPSSPLL</sequence>
<name>A0AAV7QZ47_PLEWA</name>